<dbReference type="RefSeq" id="WP_259136482.1">
    <property type="nucleotide sequence ID" value="NZ_JANUXX010000001.1"/>
</dbReference>
<dbReference type="Gene3D" id="3.30.1490.390">
    <property type="match status" value="1"/>
</dbReference>
<name>A0ABT2F4Q1_9STRE</name>
<organism evidence="1 2">
    <name type="scientific">Streptococcus sciuri</name>
    <dbReference type="NCBI Taxonomy" id="2973939"/>
    <lineage>
        <taxon>Bacteria</taxon>
        <taxon>Bacillati</taxon>
        <taxon>Bacillota</taxon>
        <taxon>Bacilli</taxon>
        <taxon>Lactobacillales</taxon>
        <taxon>Streptococcaceae</taxon>
        <taxon>Streptococcus</taxon>
    </lineage>
</organism>
<reference evidence="1 2" key="1">
    <citation type="journal article" date="2023" name="Int. J. Syst. Evol. Microbiol.">
        <title>Streptococcus sciuri sp. nov., Staphylococcus marylandisciuri sp. nov. and Staphylococcus americanisciuri sp. nov., isolated from faeces of eastern grey squirrel (Sciurus carolinensis).</title>
        <authorList>
            <person name="Volokhov D.V."/>
            <person name="Zagorodnyaya T.A."/>
            <person name="Furtak V.A."/>
            <person name="Nattanmai G."/>
            <person name="Randall L."/>
            <person name="Jose S."/>
            <person name="Gao Y."/>
            <person name="Eisenberg T."/>
            <person name="Delmonte P."/>
            <person name="Blom J."/>
            <person name="Mitchell K.K."/>
        </authorList>
    </citation>
    <scope>NUCLEOTIDE SEQUENCE [LARGE SCALE GENOMIC DNA]</scope>
    <source>
        <strain evidence="1 2">SQ9-PEA</strain>
    </source>
</reference>
<protein>
    <submittedName>
        <fullName evidence="1">DUF4649 family protein</fullName>
    </submittedName>
</protein>
<dbReference type="EMBL" id="JANUXX010000001">
    <property type="protein sequence ID" value="MCS4487446.1"/>
    <property type="molecule type" value="Genomic_DNA"/>
</dbReference>
<evidence type="ECO:0000313" key="1">
    <source>
        <dbReference type="EMBL" id="MCS4487446.1"/>
    </source>
</evidence>
<dbReference type="Proteomes" id="UP001206548">
    <property type="component" value="Unassembled WGS sequence"/>
</dbReference>
<gene>
    <name evidence="1" type="ORF">NXS10_00420</name>
</gene>
<accession>A0ABT2F4Q1</accession>
<dbReference type="InterPro" id="IPR027879">
    <property type="entry name" value="DUF4649"/>
</dbReference>
<sequence>MITLCYSDAYQIERKQVYDTPDAFMLALSGCVTLPDSTPILSVTYKEEDLGYKGIFGDLYKTFSSFDWSVFD</sequence>
<comment type="caution">
    <text evidence="1">The sequence shown here is derived from an EMBL/GenBank/DDBJ whole genome shotgun (WGS) entry which is preliminary data.</text>
</comment>
<dbReference type="Pfam" id="PF15507">
    <property type="entry name" value="DUF4649"/>
    <property type="match status" value="1"/>
</dbReference>
<proteinExistence type="predicted"/>
<evidence type="ECO:0000313" key="2">
    <source>
        <dbReference type="Proteomes" id="UP001206548"/>
    </source>
</evidence>
<keyword evidence="2" id="KW-1185">Reference proteome</keyword>